<evidence type="ECO:0000259" key="2">
    <source>
        <dbReference type="PROSITE" id="PS51372"/>
    </source>
</evidence>
<dbReference type="RefSeq" id="WP_018662738.1">
    <property type="nucleotide sequence ID" value="NZ_HF952018.1"/>
</dbReference>
<dbReference type="SUPFAM" id="SSF50151">
    <property type="entry name" value="SacY-like RNA-binding domain"/>
    <property type="match status" value="1"/>
</dbReference>
<keyword evidence="4" id="KW-1185">Reference proteome</keyword>
<feature type="domain" description="PRD" evidence="2">
    <location>
        <begin position="68"/>
        <end position="172"/>
    </location>
</feature>
<accession>R7RTJ1</accession>
<gene>
    <name evidence="3" type="ORF">TCEL_00591</name>
</gene>
<dbReference type="Gene3D" id="1.20.58.1950">
    <property type="match status" value="1"/>
</dbReference>
<organism evidence="3 4">
    <name type="scientific">Thermobrachium celere DSM 8682</name>
    <dbReference type="NCBI Taxonomy" id="941824"/>
    <lineage>
        <taxon>Bacteria</taxon>
        <taxon>Bacillati</taxon>
        <taxon>Bacillota</taxon>
        <taxon>Clostridia</taxon>
        <taxon>Eubacteriales</taxon>
        <taxon>Clostridiaceae</taxon>
        <taxon>Thermobrachium</taxon>
    </lineage>
</organism>
<protein>
    <submittedName>
        <fullName evidence="3">Antiterminator</fullName>
    </submittedName>
</protein>
<dbReference type="InterPro" id="IPR036650">
    <property type="entry name" value="CAT_RNA-bd_dom_sf"/>
</dbReference>
<reference evidence="3" key="1">
    <citation type="submission" date="2013-03" db="EMBL/GenBank/DDBJ databases">
        <title>Draft genome sequence of the hydrogen-ethanol-producing anaerobic alkalithermophilic Caloramator celere.</title>
        <authorList>
            <person name="Ciranna A."/>
            <person name="Larjo A."/>
            <person name="Kivisto A."/>
            <person name="Santala V."/>
            <person name="Roos C."/>
            <person name="Karp M."/>
        </authorList>
    </citation>
    <scope>NUCLEOTIDE SEQUENCE [LARGE SCALE GENOMIC DNA]</scope>
    <source>
        <strain evidence="3">DSM 8682</strain>
    </source>
</reference>
<dbReference type="GO" id="GO:0003723">
    <property type="term" value="F:RNA binding"/>
    <property type="evidence" value="ECO:0007669"/>
    <property type="project" value="InterPro"/>
</dbReference>
<dbReference type="InterPro" id="IPR036634">
    <property type="entry name" value="PRD_sf"/>
</dbReference>
<dbReference type="InterPro" id="IPR004341">
    <property type="entry name" value="CAT_RNA-bd_dom"/>
</dbReference>
<proteinExistence type="predicted"/>
<dbReference type="InterPro" id="IPR050661">
    <property type="entry name" value="BglG_antiterminators"/>
</dbReference>
<dbReference type="PROSITE" id="PS51372">
    <property type="entry name" value="PRD_2"/>
    <property type="match status" value="2"/>
</dbReference>
<dbReference type="Proteomes" id="UP000014923">
    <property type="component" value="Unassembled WGS sequence"/>
</dbReference>
<evidence type="ECO:0000313" key="3">
    <source>
        <dbReference type="EMBL" id="CDF58545.1"/>
    </source>
</evidence>
<evidence type="ECO:0000256" key="1">
    <source>
        <dbReference type="ARBA" id="ARBA00022737"/>
    </source>
</evidence>
<dbReference type="Gene3D" id="1.20.890.100">
    <property type="match status" value="1"/>
</dbReference>
<dbReference type="EMBL" id="CAVN010000097">
    <property type="protein sequence ID" value="CDF58545.1"/>
    <property type="molecule type" value="Genomic_DNA"/>
</dbReference>
<evidence type="ECO:0000313" key="4">
    <source>
        <dbReference type="Proteomes" id="UP000014923"/>
    </source>
</evidence>
<comment type="caution">
    <text evidence="3">The sequence shown here is derived from an EMBL/GenBank/DDBJ whole genome shotgun (WGS) entry which is preliminary data.</text>
</comment>
<dbReference type="SMART" id="SM01061">
    <property type="entry name" value="CAT_RBD"/>
    <property type="match status" value="1"/>
</dbReference>
<dbReference type="PANTHER" id="PTHR30185:SF16">
    <property type="entry name" value="PROTEIN GLCT"/>
    <property type="match status" value="1"/>
</dbReference>
<dbReference type="PANTHER" id="PTHR30185">
    <property type="entry name" value="CRYPTIC BETA-GLUCOSIDE BGL OPERON ANTITERMINATOR"/>
    <property type="match status" value="1"/>
</dbReference>
<dbReference type="Pfam" id="PF03123">
    <property type="entry name" value="CAT_RBD"/>
    <property type="match status" value="1"/>
</dbReference>
<feature type="domain" description="PRD" evidence="2">
    <location>
        <begin position="173"/>
        <end position="277"/>
    </location>
</feature>
<dbReference type="Gene3D" id="1.10.1790.10">
    <property type="entry name" value="PRD domain"/>
    <property type="match status" value="1"/>
</dbReference>
<dbReference type="InterPro" id="IPR011608">
    <property type="entry name" value="PRD"/>
</dbReference>
<keyword evidence="1" id="KW-0677">Repeat</keyword>
<dbReference type="GO" id="GO:0006355">
    <property type="term" value="P:regulation of DNA-templated transcription"/>
    <property type="evidence" value="ECO:0007669"/>
    <property type="project" value="InterPro"/>
</dbReference>
<dbReference type="eggNOG" id="COG3711">
    <property type="taxonomic scope" value="Bacteria"/>
</dbReference>
<dbReference type="Pfam" id="PF00874">
    <property type="entry name" value="PRD"/>
    <property type="match status" value="2"/>
</dbReference>
<dbReference type="HOGENOM" id="CLU_078802_0_0_9"/>
<sequence>MEGYVVTKVLSNNVVITQKDDEIFVLIGKGIGFGKKKGDPITEKDIIEQKFIQIKSEHAENYNRLLNTVNEEIVAVSEEIIKLAVDRLGKELNSHIHIGLTDHINFAIARLKEGINIVNPFEMEIKTMYPTEYAIAEEALDLIKKRIGVELPESEKSFIALHIYSARVNQTVGETLRYTQIVKEVIEFIQKELNIKIDEKSLDYIRLISHLRYALYRIEHDKPIKNILLSSIKRQLKEEYKLSKKVCDLIQKKLDKKVPDDEIGYIAIHLSRIKSNV</sequence>
<dbReference type="Gene3D" id="2.30.24.10">
    <property type="entry name" value="CAT RNA-binding domain"/>
    <property type="match status" value="1"/>
</dbReference>
<dbReference type="SUPFAM" id="SSF63520">
    <property type="entry name" value="PTS-regulatory domain, PRD"/>
    <property type="match status" value="2"/>
</dbReference>
<dbReference type="AlphaFoldDB" id="R7RTJ1"/>
<name>R7RTJ1_9CLOT</name>